<dbReference type="Gene3D" id="3.20.20.70">
    <property type="entry name" value="Aldolase class I"/>
    <property type="match status" value="1"/>
</dbReference>
<dbReference type="NCBIfam" id="NF001377">
    <property type="entry name" value="PRK00278.2-4"/>
    <property type="match status" value="1"/>
</dbReference>
<evidence type="ECO:0000256" key="4">
    <source>
        <dbReference type="ARBA" id="ARBA00022793"/>
    </source>
</evidence>
<comment type="caution">
    <text evidence="10">The sequence shown here is derived from an EMBL/GenBank/DDBJ whole genome shotgun (WGS) entry which is preliminary data.</text>
</comment>
<dbReference type="InterPro" id="IPR001468">
    <property type="entry name" value="Indole-3-GlycerolPSynthase_CS"/>
</dbReference>
<evidence type="ECO:0000256" key="6">
    <source>
        <dbReference type="ARBA" id="ARBA00023141"/>
    </source>
</evidence>
<sequence>MYLEKIVETKKEEVAKLKEKKISLKDSFQKGKLTLIAEIKKASPSKGIISTNFDSQRQLELYIKGGADAISILTDEKYFQGSTAILKRLRRQTNLPILRKDFIIDPIQIYQSLFLGANVILLIASILSKKEISDFLRISKDIGLETIVEIHNQQELIKVLDTETEILGINNRDLNDFSVNLRNTEKLLEELEKLDKRKDFYVISESGIKEKSDVDYLRSLGVDGVLIGEALMKENDPVSKIGEFFPEKGVIYSD</sequence>
<dbReference type="InterPro" id="IPR011060">
    <property type="entry name" value="RibuloseP-bd_barrel"/>
</dbReference>
<dbReference type="UniPathway" id="UPA00035">
    <property type="reaction ID" value="UER00043"/>
</dbReference>
<keyword evidence="7 8" id="KW-0456">Lyase</keyword>
<organism evidence="10 11">
    <name type="scientific">Petrotoga sibirica</name>
    <dbReference type="NCBI Taxonomy" id="156202"/>
    <lineage>
        <taxon>Bacteria</taxon>
        <taxon>Thermotogati</taxon>
        <taxon>Thermotogota</taxon>
        <taxon>Thermotogae</taxon>
        <taxon>Petrotogales</taxon>
        <taxon>Petrotogaceae</taxon>
        <taxon>Petrotoga</taxon>
    </lineage>
</organism>
<dbReference type="InterPro" id="IPR045186">
    <property type="entry name" value="Indole-3-glycerol_P_synth"/>
</dbReference>
<evidence type="ECO:0000256" key="3">
    <source>
        <dbReference type="ARBA" id="ARBA00022605"/>
    </source>
</evidence>
<comment type="pathway">
    <text evidence="2 8">Amino-acid biosynthesis; L-tryptophan biosynthesis; L-tryptophan from chorismate: step 4/5.</text>
</comment>
<evidence type="ECO:0000256" key="2">
    <source>
        <dbReference type="ARBA" id="ARBA00004696"/>
    </source>
</evidence>
<dbReference type="InterPro" id="IPR013798">
    <property type="entry name" value="Indole-3-glycerol_P_synth_dom"/>
</dbReference>
<dbReference type="PANTHER" id="PTHR22854">
    <property type="entry name" value="TRYPTOPHAN BIOSYNTHESIS PROTEIN"/>
    <property type="match status" value="1"/>
</dbReference>
<evidence type="ECO:0000256" key="5">
    <source>
        <dbReference type="ARBA" id="ARBA00022822"/>
    </source>
</evidence>
<comment type="similarity">
    <text evidence="8">Belongs to the TrpC family.</text>
</comment>
<dbReference type="RefSeq" id="WP_103876913.1">
    <property type="nucleotide sequence ID" value="NZ_SODZ01000003.1"/>
</dbReference>
<dbReference type="Proteomes" id="UP000294817">
    <property type="component" value="Unassembled WGS sequence"/>
</dbReference>
<dbReference type="HAMAP" id="MF_00134_B">
    <property type="entry name" value="IGPS_B"/>
    <property type="match status" value="1"/>
</dbReference>
<proteinExistence type="inferred from homology"/>
<dbReference type="GO" id="GO:0004425">
    <property type="term" value="F:indole-3-glycerol-phosphate synthase activity"/>
    <property type="evidence" value="ECO:0007669"/>
    <property type="project" value="UniProtKB-UniRule"/>
</dbReference>
<evidence type="ECO:0000313" key="11">
    <source>
        <dbReference type="Proteomes" id="UP000294817"/>
    </source>
</evidence>
<dbReference type="CDD" id="cd00331">
    <property type="entry name" value="IGPS"/>
    <property type="match status" value="1"/>
</dbReference>
<keyword evidence="5 8" id="KW-0822">Tryptophan biosynthesis</keyword>
<evidence type="ECO:0000259" key="9">
    <source>
        <dbReference type="Pfam" id="PF00218"/>
    </source>
</evidence>
<comment type="catalytic activity">
    <reaction evidence="1 8">
        <text>1-(2-carboxyphenylamino)-1-deoxy-D-ribulose 5-phosphate + H(+) = (1S,2R)-1-C-(indol-3-yl)glycerol 3-phosphate + CO2 + H2O</text>
        <dbReference type="Rhea" id="RHEA:23476"/>
        <dbReference type="ChEBI" id="CHEBI:15377"/>
        <dbReference type="ChEBI" id="CHEBI:15378"/>
        <dbReference type="ChEBI" id="CHEBI:16526"/>
        <dbReference type="ChEBI" id="CHEBI:58613"/>
        <dbReference type="ChEBI" id="CHEBI:58866"/>
        <dbReference type="EC" id="4.1.1.48"/>
    </reaction>
</comment>
<evidence type="ECO:0000256" key="7">
    <source>
        <dbReference type="ARBA" id="ARBA00023239"/>
    </source>
</evidence>
<evidence type="ECO:0000313" key="10">
    <source>
        <dbReference type="EMBL" id="TDX16437.1"/>
    </source>
</evidence>
<dbReference type="Pfam" id="PF00218">
    <property type="entry name" value="IGPS"/>
    <property type="match status" value="1"/>
</dbReference>
<evidence type="ECO:0000256" key="1">
    <source>
        <dbReference type="ARBA" id="ARBA00001633"/>
    </source>
</evidence>
<dbReference type="FunFam" id="3.20.20.70:FF:000024">
    <property type="entry name" value="Indole-3-glycerol phosphate synthase"/>
    <property type="match status" value="1"/>
</dbReference>
<keyword evidence="4 8" id="KW-0210">Decarboxylase</keyword>
<keyword evidence="3 8" id="KW-0028">Amino-acid biosynthesis</keyword>
<dbReference type="InterPro" id="IPR013785">
    <property type="entry name" value="Aldolase_TIM"/>
</dbReference>
<dbReference type="EC" id="4.1.1.48" evidence="8"/>
<dbReference type="PANTHER" id="PTHR22854:SF2">
    <property type="entry name" value="INDOLE-3-GLYCEROL-PHOSPHATE SYNTHASE"/>
    <property type="match status" value="1"/>
</dbReference>
<protein>
    <recommendedName>
        <fullName evidence="8">Indole-3-glycerol phosphate synthase</fullName>
        <shortName evidence="8">IGPS</shortName>
        <ecNumber evidence="8">4.1.1.48</ecNumber>
    </recommendedName>
</protein>
<dbReference type="GO" id="GO:0000162">
    <property type="term" value="P:L-tryptophan biosynthetic process"/>
    <property type="evidence" value="ECO:0007669"/>
    <property type="project" value="UniProtKB-UniRule"/>
</dbReference>
<dbReference type="AlphaFoldDB" id="A0A4R8F1Q9"/>
<accession>A0A4R8F1Q9</accession>
<dbReference type="PROSITE" id="PS00614">
    <property type="entry name" value="IGPS"/>
    <property type="match status" value="1"/>
</dbReference>
<reference evidence="10 11" key="1">
    <citation type="submission" date="2019-03" db="EMBL/GenBank/DDBJ databases">
        <title>Genomic Encyclopedia of Type Strains, Phase IV (KMG-IV): sequencing the most valuable type-strain genomes for metagenomic binning, comparative biology and taxonomic classification.</title>
        <authorList>
            <person name="Goeker M."/>
        </authorList>
    </citation>
    <scope>NUCLEOTIDE SEQUENCE [LARGE SCALE GENOMIC DNA]</scope>
    <source>
        <strain evidence="10 11">DSM 13575</strain>
    </source>
</reference>
<gene>
    <name evidence="8" type="primary">trpC</name>
    <name evidence="10" type="ORF">C8D74_103114</name>
</gene>
<dbReference type="GO" id="GO:0004640">
    <property type="term" value="F:phosphoribosylanthranilate isomerase activity"/>
    <property type="evidence" value="ECO:0007669"/>
    <property type="project" value="TreeGrafter"/>
</dbReference>
<dbReference type="EMBL" id="SODZ01000003">
    <property type="protein sequence ID" value="TDX16437.1"/>
    <property type="molecule type" value="Genomic_DNA"/>
</dbReference>
<feature type="domain" description="Indole-3-glycerol phosphate synthase" evidence="9">
    <location>
        <begin position="13"/>
        <end position="241"/>
    </location>
</feature>
<dbReference type="SUPFAM" id="SSF51366">
    <property type="entry name" value="Ribulose-phoshate binding barrel"/>
    <property type="match status" value="1"/>
</dbReference>
<keyword evidence="6 8" id="KW-0057">Aromatic amino acid biosynthesis</keyword>
<name>A0A4R8F1Q9_9BACT</name>
<keyword evidence="11" id="KW-1185">Reference proteome</keyword>
<evidence type="ECO:0000256" key="8">
    <source>
        <dbReference type="HAMAP-Rule" id="MF_00134"/>
    </source>
</evidence>